<dbReference type="InterPro" id="IPR009003">
    <property type="entry name" value="Peptidase_S1_PA"/>
</dbReference>
<evidence type="ECO:0000313" key="2">
    <source>
        <dbReference type="EMBL" id="GGJ05590.1"/>
    </source>
</evidence>
<dbReference type="PANTHER" id="PTHR15462:SF19">
    <property type="entry name" value="PEPTIDASE S1 DOMAIN-CONTAINING PROTEIN"/>
    <property type="match status" value="1"/>
</dbReference>
<reference evidence="2" key="2">
    <citation type="submission" date="2020-09" db="EMBL/GenBank/DDBJ databases">
        <authorList>
            <person name="Sun Q."/>
            <person name="Ohkuma M."/>
        </authorList>
    </citation>
    <scope>NUCLEOTIDE SEQUENCE</scope>
    <source>
        <strain evidence="2">JCM 3086</strain>
    </source>
</reference>
<reference evidence="2" key="1">
    <citation type="journal article" date="2014" name="Int. J. Syst. Evol. Microbiol.">
        <title>Complete genome sequence of Corynebacterium casei LMG S-19264T (=DSM 44701T), isolated from a smear-ripened cheese.</title>
        <authorList>
            <consortium name="US DOE Joint Genome Institute (JGI-PGF)"/>
            <person name="Walter F."/>
            <person name="Albersmeier A."/>
            <person name="Kalinowski J."/>
            <person name="Ruckert C."/>
        </authorList>
    </citation>
    <scope>NUCLEOTIDE SEQUENCE</scope>
    <source>
        <strain evidence="2">JCM 3086</strain>
    </source>
</reference>
<proteinExistence type="predicted"/>
<dbReference type="AlphaFoldDB" id="A0A917KBC1"/>
<protein>
    <recommendedName>
        <fullName evidence="4">Secreted protein</fullName>
    </recommendedName>
</protein>
<evidence type="ECO:0000256" key="1">
    <source>
        <dbReference type="ARBA" id="ARBA00022729"/>
    </source>
</evidence>
<keyword evidence="1" id="KW-0732">Signal</keyword>
<evidence type="ECO:0008006" key="4">
    <source>
        <dbReference type="Google" id="ProtNLM"/>
    </source>
</evidence>
<gene>
    <name evidence="2" type="ORF">GCM10010121_015000</name>
</gene>
<sequence length="211" mass="22385">MWTAGHCVHAGKKGGWYRNIAFVPSYNDLGKPEAELANATASQIAPYGQWWADWASTSNQWTQGGSETGGAGATYDYAVLHVKPESGSKSLEETVGAALDVDFSAPSSAVSSMGAWGYPAAPPYGGQRMFRCIDRPGRLSLSPALPTMYRIGCTMTGGSSGGGWFRVVDGRTELVSNTSIGPTDNTWLAGPQLGQEAEALYQNMSRTYGGR</sequence>
<comment type="caution">
    <text evidence="2">The sequence shown here is derived from an EMBL/GenBank/DDBJ whole genome shotgun (WGS) entry which is preliminary data.</text>
</comment>
<dbReference type="Gene3D" id="2.40.10.10">
    <property type="entry name" value="Trypsin-like serine proteases"/>
    <property type="match status" value="2"/>
</dbReference>
<organism evidence="2 3">
    <name type="scientific">Streptomyces brasiliensis</name>
    <dbReference type="NCBI Taxonomy" id="1954"/>
    <lineage>
        <taxon>Bacteria</taxon>
        <taxon>Bacillati</taxon>
        <taxon>Actinomycetota</taxon>
        <taxon>Actinomycetes</taxon>
        <taxon>Kitasatosporales</taxon>
        <taxon>Streptomycetaceae</taxon>
        <taxon>Streptomyces</taxon>
    </lineage>
</organism>
<dbReference type="PANTHER" id="PTHR15462">
    <property type="entry name" value="SERINE PROTEASE"/>
    <property type="match status" value="1"/>
</dbReference>
<dbReference type="Proteomes" id="UP000657574">
    <property type="component" value="Unassembled WGS sequence"/>
</dbReference>
<dbReference type="InterPro" id="IPR050966">
    <property type="entry name" value="Glutamyl_endopeptidase"/>
</dbReference>
<dbReference type="EMBL" id="BMQA01000003">
    <property type="protein sequence ID" value="GGJ05590.1"/>
    <property type="molecule type" value="Genomic_DNA"/>
</dbReference>
<accession>A0A917KBC1</accession>
<keyword evidence="3" id="KW-1185">Reference proteome</keyword>
<name>A0A917KBC1_9ACTN</name>
<evidence type="ECO:0000313" key="3">
    <source>
        <dbReference type="Proteomes" id="UP000657574"/>
    </source>
</evidence>
<dbReference type="SUPFAM" id="SSF50494">
    <property type="entry name" value="Trypsin-like serine proteases"/>
    <property type="match status" value="1"/>
</dbReference>
<dbReference type="InterPro" id="IPR043504">
    <property type="entry name" value="Peptidase_S1_PA_chymotrypsin"/>
</dbReference>